<dbReference type="Pfam" id="PF00226">
    <property type="entry name" value="DnaJ"/>
    <property type="match status" value="1"/>
</dbReference>
<dbReference type="InterPro" id="IPR036869">
    <property type="entry name" value="J_dom_sf"/>
</dbReference>
<evidence type="ECO:0000313" key="4">
    <source>
        <dbReference type="Proteomes" id="UP001516023"/>
    </source>
</evidence>
<feature type="region of interest" description="Disordered" evidence="1">
    <location>
        <begin position="1"/>
        <end position="35"/>
    </location>
</feature>
<evidence type="ECO:0000256" key="1">
    <source>
        <dbReference type="SAM" id="MobiDB-lite"/>
    </source>
</evidence>
<dbReference type="CDD" id="cd06257">
    <property type="entry name" value="DnaJ"/>
    <property type="match status" value="1"/>
</dbReference>
<dbReference type="Proteomes" id="UP001516023">
    <property type="component" value="Unassembled WGS sequence"/>
</dbReference>
<dbReference type="PRINTS" id="PR00625">
    <property type="entry name" value="JDOMAIN"/>
</dbReference>
<dbReference type="InterPro" id="IPR018253">
    <property type="entry name" value="DnaJ_domain_CS"/>
</dbReference>
<dbReference type="SMART" id="SM00271">
    <property type="entry name" value="DnaJ"/>
    <property type="match status" value="1"/>
</dbReference>
<feature type="region of interest" description="Disordered" evidence="1">
    <location>
        <begin position="470"/>
        <end position="492"/>
    </location>
</feature>
<comment type="caution">
    <text evidence="3">The sequence shown here is derived from an EMBL/GenBank/DDBJ whole genome shotgun (WGS) entry which is preliminary data.</text>
</comment>
<feature type="domain" description="J" evidence="2">
    <location>
        <begin position="196"/>
        <end position="261"/>
    </location>
</feature>
<dbReference type="EMBL" id="JABMIG020000020">
    <property type="protein sequence ID" value="KAL3802327.1"/>
    <property type="molecule type" value="Genomic_DNA"/>
</dbReference>
<feature type="compositionally biased region" description="Polar residues" evidence="1">
    <location>
        <begin position="19"/>
        <end position="28"/>
    </location>
</feature>
<proteinExistence type="predicted"/>
<organism evidence="3 4">
    <name type="scientific">Cyclotella cryptica</name>
    <dbReference type="NCBI Taxonomy" id="29204"/>
    <lineage>
        <taxon>Eukaryota</taxon>
        <taxon>Sar</taxon>
        <taxon>Stramenopiles</taxon>
        <taxon>Ochrophyta</taxon>
        <taxon>Bacillariophyta</taxon>
        <taxon>Coscinodiscophyceae</taxon>
        <taxon>Thalassiosirophycidae</taxon>
        <taxon>Stephanodiscales</taxon>
        <taxon>Stephanodiscaceae</taxon>
        <taxon>Cyclotella</taxon>
    </lineage>
</organism>
<sequence length="630" mass="68946">MHRTMTNTNATTESEETSVQPTTMPNPTDTKEQEMEAELQEASDIFNSLFSTRRPKDGWAGISSGLKSVGKGTVAGVASLIAQPIAGAHENGVKGFFGGLATGVASAVALPLTGVCVGAYQVGRGVVNSVEAMNASRAGMQWDQDKREWIFYYLNKDKEEVEKMEAEITSKKSGGTTASGGVAKADLNEKKVKDREFYDMLGVSTNASAGDIKKAYYKEARKCHPDKCPGDPEAAAKFQALGHAYQVLSNEQTRAAYDKNGKPDTNSADANLANEIDPLVFFAVMFGSHLVEPYVGELWIATTADTMMKDAMEHQQNIDFENMSEDEAAEMLAGKASNSAEMMLKQRKREVKCALNLREKITPFLEAKDDEDRNAFKESIRVEAEKIADTSFGATFLVTIGFALQVEAEEFLGFQNSAFGVGGHAARIKKQRKSMANNFKIFGAGINAATTGRKAMKEMETVQKAIEEKKREAIKSTGGATEKSSNDTESNNFDEEQAKMAQEKLEETIPALLELAWAINIRDISRTLRNACKKLFTDAEVPITTRVQRADAVRIIGSEFYAVGKMRGGEQYDIKKDMDDVKARAEVAVMTTMAKAQGQEVSTDDTEEMIKQAKTMRAEVEQMSKEGKTS</sequence>
<dbReference type="InterPro" id="IPR026894">
    <property type="entry name" value="DnaJ_X"/>
</dbReference>
<dbReference type="PROSITE" id="PS00636">
    <property type="entry name" value="DNAJ_1"/>
    <property type="match status" value="1"/>
</dbReference>
<protein>
    <recommendedName>
        <fullName evidence="2">J domain-containing protein</fullName>
    </recommendedName>
</protein>
<dbReference type="AlphaFoldDB" id="A0ABD3QQE3"/>
<dbReference type="InterPro" id="IPR001623">
    <property type="entry name" value="DnaJ_domain"/>
</dbReference>
<feature type="compositionally biased region" description="Low complexity" evidence="1">
    <location>
        <begin position="1"/>
        <end position="12"/>
    </location>
</feature>
<reference evidence="3 4" key="1">
    <citation type="journal article" date="2020" name="G3 (Bethesda)">
        <title>Improved Reference Genome for Cyclotella cryptica CCMP332, a Model for Cell Wall Morphogenesis, Salinity Adaptation, and Lipid Production in Diatoms (Bacillariophyta).</title>
        <authorList>
            <person name="Roberts W.R."/>
            <person name="Downey K.M."/>
            <person name="Ruck E.C."/>
            <person name="Traller J.C."/>
            <person name="Alverson A.J."/>
        </authorList>
    </citation>
    <scope>NUCLEOTIDE SEQUENCE [LARGE SCALE GENOMIC DNA]</scope>
    <source>
        <strain evidence="3 4">CCMP332</strain>
    </source>
</reference>
<dbReference type="Pfam" id="PF14308">
    <property type="entry name" value="DnaJ-X"/>
    <property type="match status" value="1"/>
</dbReference>
<dbReference type="InterPro" id="IPR052423">
    <property type="entry name" value="EMIR"/>
</dbReference>
<dbReference type="SUPFAM" id="SSF46565">
    <property type="entry name" value="Chaperone J-domain"/>
    <property type="match status" value="1"/>
</dbReference>
<feature type="compositionally biased region" description="Polar residues" evidence="1">
    <location>
        <begin position="478"/>
        <end position="491"/>
    </location>
</feature>
<keyword evidence="4" id="KW-1185">Reference proteome</keyword>
<accession>A0ABD3QQE3</accession>
<dbReference type="PANTHER" id="PTHR44094">
    <property type="entry name" value="DNAJ HEAT SHOCK N-TERMINAL DOMAIN-CONTAINING PROTEIN"/>
    <property type="match status" value="1"/>
</dbReference>
<evidence type="ECO:0000313" key="3">
    <source>
        <dbReference type="EMBL" id="KAL3802327.1"/>
    </source>
</evidence>
<gene>
    <name evidence="3" type="ORF">HJC23_007152</name>
</gene>
<dbReference type="Gene3D" id="1.10.287.110">
    <property type="entry name" value="DnaJ domain"/>
    <property type="match status" value="1"/>
</dbReference>
<dbReference type="PANTHER" id="PTHR44094:SF8">
    <property type="entry name" value="DNAJ HEAT SHOCK N-TERMINAL DOMAIN-CONTAINING PROTEIN-RELATED"/>
    <property type="match status" value="1"/>
</dbReference>
<name>A0ABD3QQE3_9STRA</name>
<dbReference type="PROSITE" id="PS50076">
    <property type="entry name" value="DNAJ_2"/>
    <property type="match status" value="1"/>
</dbReference>
<evidence type="ECO:0000259" key="2">
    <source>
        <dbReference type="PROSITE" id="PS50076"/>
    </source>
</evidence>